<keyword evidence="7" id="KW-0503">Monooxygenase</keyword>
<evidence type="ECO:0000256" key="5">
    <source>
        <dbReference type="ARBA" id="ARBA00023002"/>
    </source>
</evidence>
<evidence type="ECO:0008006" key="11">
    <source>
        <dbReference type="Google" id="ProtNLM"/>
    </source>
</evidence>
<dbReference type="GO" id="GO:0020037">
    <property type="term" value="F:heme binding"/>
    <property type="evidence" value="ECO:0007669"/>
    <property type="project" value="InterPro"/>
</dbReference>
<name>A0A3M9WZS4_9HYPH</name>
<dbReference type="Pfam" id="PF00067">
    <property type="entry name" value="p450"/>
    <property type="match status" value="1"/>
</dbReference>
<keyword evidence="6 8" id="KW-0408">Iron</keyword>
<dbReference type="PANTHER" id="PTHR24286">
    <property type="entry name" value="CYTOCHROME P450 26"/>
    <property type="match status" value="1"/>
</dbReference>
<evidence type="ECO:0000256" key="8">
    <source>
        <dbReference type="PIRSR" id="PIRSR602401-1"/>
    </source>
</evidence>
<dbReference type="EMBL" id="QKOD01000021">
    <property type="protein sequence ID" value="RNJ41307.1"/>
    <property type="molecule type" value="Genomic_DNA"/>
</dbReference>
<evidence type="ECO:0000256" key="2">
    <source>
        <dbReference type="ARBA" id="ARBA00010617"/>
    </source>
</evidence>
<keyword evidence="3 8" id="KW-0349">Heme</keyword>
<dbReference type="PRINTS" id="PR00463">
    <property type="entry name" value="EP450I"/>
</dbReference>
<evidence type="ECO:0000256" key="4">
    <source>
        <dbReference type="ARBA" id="ARBA00022723"/>
    </source>
</evidence>
<accession>A0A3M9WZS4</accession>
<sequence length="434" mass="48618">MGAAKRHLDRFKIASKIGQARLQCIFTSSRLAPGRIISESSGAPPDQFHLLELHREYGNIFKTWSGGKLTTCIVGHELGLRFLTENKAKLRAATIDMTPIFPEGFLRAMEGSTHVDYRRMFLAAFRAVSLEGRSAELRTILHSRLAELTAGEGRLRSQAAARTLKQASTALMLQLVLGATDGSEIAGELTDAYNDYAPNGMHIVITPTERAKYERIKGLVLASADDLKRSEGPPSSLLEYMVRSQMLDDTVIGNLIHMTEFARYDFHGLWRWILLELAGEENYLNLIAAEPDAGRRELMARSAVSETLRMQQSEFILRTATMPIVFEGILIPRRSRVRICIWEAHRDASQFLDPDVFRPDRFVDKKFSSASYAPLGLDHHRCPGAGWTVQLSGMLVEELAENFSVKLLNYGTVSRGHFHYEPGPDSQISLTARR</sequence>
<organism evidence="9 10">
    <name type="scientific">Mesorhizobium japonicum</name>
    <dbReference type="NCBI Taxonomy" id="2066070"/>
    <lineage>
        <taxon>Bacteria</taxon>
        <taxon>Pseudomonadati</taxon>
        <taxon>Pseudomonadota</taxon>
        <taxon>Alphaproteobacteria</taxon>
        <taxon>Hyphomicrobiales</taxon>
        <taxon>Phyllobacteriaceae</taxon>
        <taxon>Mesorhizobium</taxon>
    </lineage>
</organism>
<comment type="caution">
    <text evidence="9">The sequence shown here is derived from an EMBL/GenBank/DDBJ whole genome shotgun (WGS) entry which is preliminary data.</text>
</comment>
<dbReference type="PANTHER" id="PTHR24286:SF24">
    <property type="entry name" value="LANOSTEROL 14-ALPHA DEMETHYLASE"/>
    <property type="match status" value="1"/>
</dbReference>
<feature type="binding site" description="axial binding residue" evidence="8">
    <location>
        <position position="382"/>
    </location>
    <ligand>
        <name>heme</name>
        <dbReference type="ChEBI" id="CHEBI:30413"/>
    </ligand>
    <ligandPart>
        <name>Fe</name>
        <dbReference type="ChEBI" id="CHEBI:18248"/>
    </ligandPart>
</feature>
<comment type="cofactor">
    <cofactor evidence="1 8">
        <name>heme</name>
        <dbReference type="ChEBI" id="CHEBI:30413"/>
    </cofactor>
</comment>
<evidence type="ECO:0000256" key="3">
    <source>
        <dbReference type="ARBA" id="ARBA00022617"/>
    </source>
</evidence>
<evidence type="ECO:0000313" key="10">
    <source>
        <dbReference type="Proteomes" id="UP000275436"/>
    </source>
</evidence>
<keyword evidence="4 8" id="KW-0479">Metal-binding</keyword>
<dbReference type="GO" id="GO:0016125">
    <property type="term" value="P:sterol metabolic process"/>
    <property type="evidence" value="ECO:0007669"/>
    <property type="project" value="TreeGrafter"/>
</dbReference>
<dbReference type="CDD" id="cd00302">
    <property type="entry name" value="cytochrome_P450"/>
    <property type="match status" value="1"/>
</dbReference>
<reference evidence="9 10" key="1">
    <citation type="journal article" date="2018" name="Mol. Plant Microbe Interact.">
        <title>Taxonomically Different Co-Microsymbionts of a Relict Legume, Oxytropis popoviana, Have Complementary Sets of Symbiotic Genes and Together Increase the Efficiency of Plant Nodulation.</title>
        <authorList>
            <person name="Safronova V."/>
            <person name="Belimov A."/>
            <person name="Sazanova A."/>
            <person name="Chirak E."/>
            <person name="Verkhozina A."/>
            <person name="Kuznetsova I."/>
            <person name="Andronov E."/>
            <person name="Puhalsky J."/>
            <person name="Tikhonovich I."/>
        </authorList>
    </citation>
    <scope>NUCLEOTIDE SEQUENCE [LARGE SCALE GENOMIC DNA]</scope>
    <source>
        <strain evidence="9 10">Opo-235</strain>
    </source>
</reference>
<comment type="similarity">
    <text evidence="2">Belongs to the cytochrome P450 family.</text>
</comment>
<dbReference type="InterPro" id="IPR002401">
    <property type="entry name" value="Cyt_P450_E_grp-I"/>
</dbReference>
<dbReference type="InterPro" id="IPR001128">
    <property type="entry name" value="Cyt_P450"/>
</dbReference>
<dbReference type="Proteomes" id="UP000275436">
    <property type="component" value="Unassembled WGS sequence"/>
</dbReference>
<dbReference type="GO" id="GO:0005506">
    <property type="term" value="F:iron ion binding"/>
    <property type="evidence" value="ECO:0007669"/>
    <property type="project" value="InterPro"/>
</dbReference>
<dbReference type="Gene3D" id="1.10.630.10">
    <property type="entry name" value="Cytochrome P450"/>
    <property type="match status" value="1"/>
</dbReference>
<dbReference type="RefSeq" id="WP_123170424.1">
    <property type="nucleotide sequence ID" value="NZ_QKOD01000021.1"/>
</dbReference>
<dbReference type="SUPFAM" id="SSF48264">
    <property type="entry name" value="Cytochrome P450"/>
    <property type="match status" value="1"/>
</dbReference>
<evidence type="ECO:0000256" key="7">
    <source>
        <dbReference type="ARBA" id="ARBA00023033"/>
    </source>
</evidence>
<dbReference type="GO" id="GO:0016705">
    <property type="term" value="F:oxidoreductase activity, acting on paired donors, with incorporation or reduction of molecular oxygen"/>
    <property type="evidence" value="ECO:0007669"/>
    <property type="project" value="InterPro"/>
</dbReference>
<dbReference type="AlphaFoldDB" id="A0A3M9WZS4"/>
<proteinExistence type="inferred from homology"/>
<protein>
    <recommendedName>
        <fullName evidence="11">Cytochrome P450</fullName>
    </recommendedName>
</protein>
<evidence type="ECO:0000256" key="1">
    <source>
        <dbReference type="ARBA" id="ARBA00001971"/>
    </source>
</evidence>
<evidence type="ECO:0000256" key="6">
    <source>
        <dbReference type="ARBA" id="ARBA00023004"/>
    </source>
</evidence>
<evidence type="ECO:0000313" key="9">
    <source>
        <dbReference type="EMBL" id="RNJ41307.1"/>
    </source>
</evidence>
<keyword evidence="5" id="KW-0560">Oxidoreductase</keyword>
<gene>
    <name evidence="9" type="ORF">DNR46_34490</name>
</gene>
<dbReference type="InterPro" id="IPR036396">
    <property type="entry name" value="Cyt_P450_sf"/>
</dbReference>
<dbReference type="GO" id="GO:0004497">
    <property type="term" value="F:monooxygenase activity"/>
    <property type="evidence" value="ECO:0007669"/>
    <property type="project" value="UniProtKB-KW"/>
</dbReference>